<organism evidence="1 2">
    <name type="scientific">Cutaneotrichosporon oleaginosum</name>
    <dbReference type="NCBI Taxonomy" id="879819"/>
    <lineage>
        <taxon>Eukaryota</taxon>
        <taxon>Fungi</taxon>
        <taxon>Dikarya</taxon>
        <taxon>Basidiomycota</taxon>
        <taxon>Agaricomycotina</taxon>
        <taxon>Tremellomycetes</taxon>
        <taxon>Trichosporonales</taxon>
        <taxon>Trichosporonaceae</taxon>
        <taxon>Cutaneotrichosporon</taxon>
    </lineage>
</organism>
<dbReference type="GeneID" id="28983347"/>
<reference evidence="1 2" key="1">
    <citation type="submission" date="2015-03" db="EMBL/GenBank/DDBJ databases">
        <title>Genomics and transcriptomics of the oil-accumulating basidiomycete yeast T. oleaginosus allow insights into substrate utilization and the diverse evolutionary trajectories of mating systems in fungi.</title>
        <authorList>
            <consortium name="DOE Joint Genome Institute"/>
            <person name="Kourist R."/>
            <person name="Kracht O."/>
            <person name="Bracharz F."/>
            <person name="Lipzen A."/>
            <person name="Nolan M."/>
            <person name="Ohm R."/>
            <person name="Grigoriev I."/>
            <person name="Sun S."/>
            <person name="Heitman J."/>
            <person name="Bruck T."/>
            <person name="Nowrousian M."/>
        </authorList>
    </citation>
    <scope>NUCLEOTIDE SEQUENCE [LARGE SCALE GENOMIC DNA]</scope>
    <source>
        <strain evidence="1 2">IBC0246</strain>
    </source>
</reference>
<proteinExistence type="predicted"/>
<protein>
    <submittedName>
        <fullName evidence="1">Uncharacterized protein</fullName>
    </submittedName>
</protein>
<evidence type="ECO:0000313" key="2">
    <source>
        <dbReference type="Proteomes" id="UP000053611"/>
    </source>
</evidence>
<keyword evidence="2" id="KW-1185">Reference proteome</keyword>
<dbReference type="RefSeq" id="XP_018280004.1">
    <property type="nucleotide sequence ID" value="XM_018422744.1"/>
</dbReference>
<dbReference type="AlphaFoldDB" id="A0A0J0XQY9"/>
<dbReference type="Proteomes" id="UP000053611">
    <property type="component" value="Unassembled WGS sequence"/>
</dbReference>
<evidence type="ECO:0000313" key="1">
    <source>
        <dbReference type="EMBL" id="KLT43513.1"/>
    </source>
</evidence>
<gene>
    <name evidence="1" type="ORF">CC85DRAFT_284436</name>
</gene>
<sequence length="182" mass="20444">MALGAQDAITVMYNSTIHGLEVISEHANRHFIASQDMRTQELAQVKHLHEMLEDADRKLEKLAPQLEAFANSIMIQQTHVQQSVELARVQTAKHAQEVQEALSFLNASLSCVVLPSWSSWESSGTMVLDLLSRSPALINRNSYILLPGVQLFIWITSHVLRALWMGLYGFVSRSPSNIVQYC</sequence>
<accession>A0A0J0XQY9</accession>
<dbReference type="EMBL" id="KQ087194">
    <property type="protein sequence ID" value="KLT43513.1"/>
    <property type="molecule type" value="Genomic_DNA"/>
</dbReference>
<name>A0A0J0XQY9_9TREE</name>